<sequence>MWSPSIPICPSLRYSLKIWQIEFVFVIFESTKRRYASTSGMSSPRGSTEEKPAPMEIMTGSVDQLSKEGDDSDSDVRKVPEMVGKTTSSGGASGKHQGGRKRNALPAEKEHKRMKRLLRNRVSAQQARERKKAYLSDLETRTKELEQRNAELEEKLSTLQQENSMLRKIIKSTAIRSSPAGDNLKLTEGANSCLEFSVVTKQHCSAAGALTCSREKYYIVYTYLVCMDLCTLELSDMPCSHSPNEQWNLLGQMLEAVLEKNLGLPSFWKKVFFEHWLEGFKSYKVDVLGFFWAVSSHFFADVAGLLGKECSPLSIRENISTGVYLGLRSSSMNGNICWLERMCAGTSGHLVRLPDHRRSVASTFDRTRLKYTL</sequence>
<gene>
    <name evidence="10" type="ORF">GOP47_0002685</name>
</gene>
<dbReference type="GO" id="GO:0010114">
    <property type="term" value="P:response to red light"/>
    <property type="evidence" value="ECO:0007669"/>
    <property type="project" value="TreeGrafter"/>
</dbReference>
<keyword evidence="7" id="KW-0175">Coiled coil</keyword>
<dbReference type="InterPro" id="IPR046347">
    <property type="entry name" value="bZIP_sf"/>
</dbReference>
<dbReference type="GO" id="GO:0000981">
    <property type="term" value="F:DNA-binding transcription factor activity, RNA polymerase II-specific"/>
    <property type="evidence" value="ECO:0007669"/>
    <property type="project" value="InterPro"/>
</dbReference>
<dbReference type="OrthoDB" id="674948at2759"/>
<evidence type="ECO:0000313" key="11">
    <source>
        <dbReference type="Proteomes" id="UP000886520"/>
    </source>
</evidence>
<dbReference type="InterPro" id="IPR044280">
    <property type="entry name" value="Hac1/HY5"/>
</dbReference>
<keyword evidence="4" id="KW-0238">DNA-binding</keyword>
<evidence type="ECO:0000259" key="9">
    <source>
        <dbReference type="PROSITE" id="PS50217"/>
    </source>
</evidence>
<keyword evidence="6" id="KW-0539">Nucleus</keyword>
<proteinExistence type="inferred from homology"/>
<feature type="region of interest" description="Disordered" evidence="8">
    <location>
        <begin position="36"/>
        <end position="112"/>
    </location>
</feature>
<accession>A0A9D4ZRH7</accession>
<evidence type="ECO:0000256" key="3">
    <source>
        <dbReference type="ARBA" id="ARBA00023015"/>
    </source>
</evidence>
<evidence type="ECO:0000256" key="8">
    <source>
        <dbReference type="SAM" id="MobiDB-lite"/>
    </source>
</evidence>
<dbReference type="Gene3D" id="1.20.5.490">
    <property type="entry name" value="Single helix bin"/>
    <property type="match status" value="1"/>
</dbReference>
<dbReference type="GO" id="GO:0005634">
    <property type="term" value="C:nucleus"/>
    <property type="evidence" value="ECO:0007669"/>
    <property type="project" value="UniProtKB-SubCell"/>
</dbReference>
<dbReference type="GO" id="GO:0010218">
    <property type="term" value="P:response to far red light"/>
    <property type="evidence" value="ECO:0007669"/>
    <property type="project" value="TreeGrafter"/>
</dbReference>
<dbReference type="AlphaFoldDB" id="A0A9D4ZRH7"/>
<keyword evidence="3" id="KW-0805">Transcription regulation</keyword>
<evidence type="ECO:0000256" key="4">
    <source>
        <dbReference type="ARBA" id="ARBA00023125"/>
    </source>
</evidence>
<comment type="subcellular location">
    <subcellularLocation>
        <location evidence="1">Nucleus</location>
    </subcellularLocation>
</comment>
<dbReference type="InterPro" id="IPR004827">
    <property type="entry name" value="bZIP"/>
</dbReference>
<evidence type="ECO:0000256" key="1">
    <source>
        <dbReference type="ARBA" id="ARBA00004123"/>
    </source>
</evidence>
<dbReference type="PROSITE" id="PS50217">
    <property type="entry name" value="BZIP"/>
    <property type="match status" value="1"/>
</dbReference>
<feature type="compositionally biased region" description="Basic and acidic residues" evidence="8">
    <location>
        <begin position="65"/>
        <end position="80"/>
    </location>
</feature>
<comment type="similarity">
    <text evidence="2">Belongs to the bZIP family.</text>
</comment>
<dbReference type="Proteomes" id="UP000886520">
    <property type="component" value="Chromosome 3"/>
</dbReference>
<evidence type="ECO:0000256" key="6">
    <source>
        <dbReference type="ARBA" id="ARBA00023242"/>
    </source>
</evidence>
<feature type="domain" description="BZIP" evidence="9">
    <location>
        <begin position="110"/>
        <end position="173"/>
    </location>
</feature>
<organism evidence="10 11">
    <name type="scientific">Adiantum capillus-veneris</name>
    <name type="common">Maidenhair fern</name>
    <dbReference type="NCBI Taxonomy" id="13818"/>
    <lineage>
        <taxon>Eukaryota</taxon>
        <taxon>Viridiplantae</taxon>
        <taxon>Streptophyta</taxon>
        <taxon>Embryophyta</taxon>
        <taxon>Tracheophyta</taxon>
        <taxon>Polypodiopsida</taxon>
        <taxon>Polypodiidae</taxon>
        <taxon>Polypodiales</taxon>
        <taxon>Pteridineae</taxon>
        <taxon>Pteridaceae</taxon>
        <taxon>Vittarioideae</taxon>
        <taxon>Adiantum</taxon>
    </lineage>
</organism>
<feature type="coiled-coil region" evidence="7">
    <location>
        <begin position="128"/>
        <end position="169"/>
    </location>
</feature>
<dbReference type="GO" id="GO:0010099">
    <property type="term" value="P:regulation of photomorphogenesis"/>
    <property type="evidence" value="ECO:0007669"/>
    <property type="project" value="TreeGrafter"/>
</dbReference>
<dbReference type="PANTHER" id="PTHR46714">
    <property type="entry name" value="TRANSCRIPTIONAL ACTIVATOR HAC1"/>
    <property type="match status" value="1"/>
</dbReference>
<dbReference type="GO" id="GO:0010017">
    <property type="term" value="P:red or far-red light signaling pathway"/>
    <property type="evidence" value="ECO:0007669"/>
    <property type="project" value="TreeGrafter"/>
</dbReference>
<dbReference type="SMART" id="SM00338">
    <property type="entry name" value="BRLZ"/>
    <property type="match status" value="1"/>
</dbReference>
<name>A0A9D4ZRH7_ADICA</name>
<reference evidence="10" key="1">
    <citation type="submission" date="2021-01" db="EMBL/GenBank/DDBJ databases">
        <title>Adiantum capillus-veneris genome.</title>
        <authorList>
            <person name="Fang Y."/>
            <person name="Liao Q."/>
        </authorList>
    </citation>
    <scope>NUCLEOTIDE SEQUENCE</scope>
    <source>
        <strain evidence="10">H3</strain>
        <tissue evidence="10">Leaf</tissue>
    </source>
</reference>
<dbReference type="GO" id="GO:0003677">
    <property type="term" value="F:DNA binding"/>
    <property type="evidence" value="ECO:0007669"/>
    <property type="project" value="UniProtKB-KW"/>
</dbReference>
<protein>
    <recommendedName>
        <fullName evidence="9">BZIP domain-containing protein</fullName>
    </recommendedName>
</protein>
<evidence type="ECO:0000256" key="5">
    <source>
        <dbReference type="ARBA" id="ARBA00023163"/>
    </source>
</evidence>
<dbReference type="Pfam" id="PF00170">
    <property type="entry name" value="bZIP_1"/>
    <property type="match status" value="1"/>
</dbReference>
<keyword evidence="11" id="KW-1185">Reference proteome</keyword>
<evidence type="ECO:0000313" key="10">
    <source>
        <dbReference type="EMBL" id="KAI5082942.1"/>
    </source>
</evidence>
<dbReference type="SUPFAM" id="SSF57959">
    <property type="entry name" value="Leucine zipper domain"/>
    <property type="match status" value="1"/>
</dbReference>
<evidence type="ECO:0000256" key="7">
    <source>
        <dbReference type="SAM" id="Coils"/>
    </source>
</evidence>
<evidence type="ECO:0000256" key="2">
    <source>
        <dbReference type="ARBA" id="ARBA00007163"/>
    </source>
</evidence>
<dbReference type="PANTHER" id="PTHR46714:SF6">
    <property type="entry name" value="TRANSCRIPTIONAL ACTIVATOR HAC1"/>
    <property type="match status" value="1"/>
</dbReference>
<comment type="caution">
    <text evidence="10">The sequence shown here is derived from an EMBL/GenBank/DDBJ whole genome shotgun (WGS) entry which is preliminary data.</text>
</comment>
<keyword evidence="5" id="KW-0804">Transcription</keyword>
<dbReference type="PROSITE" id="PS00036">
    <property type="entry name" value="BZIP_BASIC"/>
    <property type="match status" value="1"/>
</dbReference>
<dbReference type="EMBL" id="JABFUD020000002">
    <property type="protein sequence ID" value="KAI5082942.1"/>
    <property type="molecule type" value="Genomic_DNA"/>
</dbReference>
<dbReference type="CDD" id="cd14704">
    <property type="entry name" value="bZIP_HY5-like"/>
    <property type="match status" value="1"/>
</dbReference>
<dbReference type="GO" id="GO:0045944">
    <property type="term" value="P:positive regulation of transcription by RNA polymerase II"/>
    <property type="evidence" value="ECO:0007669"/>
    <property type="project" value="InterPro"/>
</dbReference>
<feature type="compositionally biased region" description="Polar residues" evidence="8">
    <location>
        <begin position="36"/>
        <end position="46"/>
    </location>
</feature>